<dbReference type="RefSeq" id="WP_090491943.1">
    <property type="nucleotide sequence ID" value="NZ_BJVY01000048.1"/>
</dbReference>
<reference evidence="2 5" key="2">
    <citation type="submission" date="2019-07" db="EMBL/GenBank/DDBJ databases">
        <title>Whole genome shotgun sequence of Myxococcus virescens NBRC 100334.</title>
        <authorList>
            <person name="Hosoyama A."/>
            <person name="Uohara A."/>
            <person name="Ohji S."/>
            <person name="Ichikawa N."/>
        </authorList>
    </citation>
    <scope>NUCLEOTIDE SEQUENCE [LARGE SCALE GENOMIC DNA]</scope>
    <source>
        <strain evidence="2 5">NBRC 100334</strain>
    </source>
</reference>
<gene>
    <name evidence="2" type="ORF">MVI01_62620</name>
    <name evidence="3" type="ORF">SAMN04488504_109148</name>
</gene>
<reference evidence="3 4" key="1">
    <citation type="submission" date="2016-10" db="EMBL/GenBank/DDBJ databases">
        <authorList>
            <person name="Varghese N."/>
            <person name="Submissions S."/>
        </authorList>
    </citation>
    <scope>NUCLEOTIDE SEQUENCE [LARGE SCALE GENOMIC DNA]</scope>
    <source>
        <strain evidence="3 4">DSM 2260</strain>
    </source>
</reference>
<dbReference type="EMBL" id="BJVY01000048">
    <property type="protein sequence ID" value="GEL74478.1"/>
    <property type="molecule type" value="Genomic_DNA"/>
</dbReference>
<accession>A0A511HLL6</accession>
<protein>
    <submittedName>
        <fullName evidence="2">Uncharacterized protein</fullName>
    </submittedName>
</protein>
<evidence type="ECO:0000313" key="5">
    <source>
        <dbReference type="Proteomes" id="UP000321224"/>
    </source>
</evidence>
<feature type="chain" id="PRO_5022823641" evidence="1">
    <location>
        <begin position="26"/>
        <end position="393"/>
    </location>
</feature>
<sequence>MQKPKATLGFAALLFAVVASQAAQAQVPAYVDPVIYTVNPTSFPATTYPPGYQLNNNYPWESTYPFSPSYSATEQQIIINDELARTGGELGTDPVDGSPNITIDQGIIPEAHIENVQPAVVVATEVTPPSNGTTPFSRSYYRKNDFGNSLFGAGYIIDAAMTASPSTGVAEKKVEAYADGKVFAVAFGAEREIVRGRAELTGQQGGNNSGTARLYAMGQQIWSGNLYTSFEITPINWSRTFFSVSKRFMVGPVPVSVAASVGGGVKLTVSGQVGPTIARLTTAAGGWANATASAGVDIIVAGVGVEGNLVLVNVSLPAFAELFWPFYSLDYTLRSNLNLTALSGNIKLWVRVGFWFLKKTWRVTIASWSGTTQNWPLFTQNGSLILGMEPMGM</sequence>
<dbReference type="Proteomes" id="UP000198717">
    <property type="component" value="Unassembled WGS sequence"/>
</dbReference>
<keyword evidence="4" id="KW-1185">Reference proteome</keyword>
<dbReference type="EMBL" id="FNAJ01000009">
    <property type="protein sequence ID" value="SDE62592.1"/>
    <property type="molecule type" value="Genomic_DNA"/>
</dbReference>
<organism evidence="2 5">
    <name type="scientific">Myxococcus virescens</name>
    <dbReference type="NCBI Taxonomy" id="83456"/>
    <lineage>
        <taxon>Bacteria</taxon>
        <taxon>Pseudomonadati</taxon>
        <taxon>Myxococcota</taxon>
        <taxon>Myxococcia</taxon>
        <taxon>Myxococcales</taxon>
        <taxon>Cystobacterineae</taxon>
        <taxon>Myxococcaceae</taxon>
        <taxon>Myxococcus</taxon>
    </lineage>
</organism>
<evidence type="ECO:0000256" key="1">
    <source>
        <dbReference type="SAM" id="SignalP"/>
    </source>
</evidence>
<keyword evidence="1" id="KW-0732">Signal</keyword>
<evidence type="ECO:0000313" key="4">
    <source>
        <dbReference type="Proteomes" id="UP000198717"/>
    </source>
</evidence>
<evidence type="ECO:0000313" key="3">
    <source>
        <dbReference type="EMBL" id="SDE62592.1"/>
    </source>
</evidence>
<dbReference type="AlphaFoldDB" id="A0A511HLL6"/>
<evidence type="ECO:0000313" key="2">
    <source>
        <dbReference type="EMBL" id="GEL74478.1"/>
    </source>
</evidence>
<feature type="signal peptide" evidence="1">
    <location>
        <begin position="1"/>
        <end position="25"/>
    </location>
</feature>
<name>A0A511HLL6_9BACT</name>
<dbReference type="Proteomes" id="UP000321224">
    <property type="component" value="Unassembled WGS sequence"/>
</dbReference>
<proteinExistence type="predicted"/>
<comment type="caution">
    <text evidence="2">The sequence shown here is derived from an EMBL/GenBank/DDBJ whole genome shotgun (WGS) entry which is preliminary data.</text>
</comment>